<dbReference type="Gene3D" id="3.40.50.720">
    <property type="entry name" value="NAD(P)-binding Rossmann-like Domain"/>
    <property type="match status" value="1"/>
</dbReference>
<dbReference type="InterPro" id="IPR027051">
    <property type="entry name" value="XdhC_Rossmann_dom"/>
</dbReference>
<keyword evidence="1" id="KW-0812">Transmembrane</keyword>
<dbReference type="InterPro" id="IPR003777">
    <property type="entry name" value="XdhC_CoxI"/>
</dbReference>
<evidence type="ECO:0000313" key="4">
    <source>
        <dbReference type="EMBL" id="MBB4347068.1"/>
    </source>
</evidence>
<proteinExistence type="predicted"/>
<keyword evidence="1" id="KW-1133">Transmembrane helix</keyword>
<reference evidence="7 8" key="1">
    <citation type="submission" date="2020-08" db="EMBL/GenBank/DDBJ databases">
        <title>Genomic Encyclopedia of Type Strains, Phase IV (KMG-V): Genome sequencing to study the core and pangenomes of soil and plant-associated prokaryotes.</title>
        <authorList>
            <person name="Whitman W."/>
        </authorList>
    </citation>
    <scope>NUCLEOTIDE SEQUENCE [LARGE SCALE GENOMIC DNA]</scope>
    <source>
        <strain evidence="5 8">SEMIA 444</strain>
        <strain evidence="4 7">SEMIA 448</strain>
        <strain evidence="6 9">SEMIA 452</strain>
    </source>
</reference>
<feature type="transmembrane region" description="Helical" evidence="1">
    <location>
        <begin position="129"/>
        <end position="151"/>
    </location>
</feature>
<dbReference type="NCBIfam" id="TIGR02964">
    <property type="entry name" value="xanthine_xdhC"/>
    <property type="match status" value="1"/>
</dbReference>
<dbReference type="EMBL" id="JACIGW010000001">
    <property type="protein sequence ID" value="MBB4347068.1"/>
    <property type="molecule type" value="Genomic_DNA"/>
</dbReference>
<protein>
    <submittedName>
        <fullName evidence="6">Xanthine dehydrogenase accessory factor</fullName>
    </submittedName>
</protein>
<keyword evidence="1" id="KW-0472">Membrane</keyword>
<comment type="caution">
    <text evidence="6">The sequence shown here is derived from an EMBL/GenBank/DDBJ whole genome shotgun (WGS) entry which is preliminary data.</text>
</comment>
<evidence type="ECO:0000313" key="9">
    <source>
        <dbReference type="Proteomes" id="UP000576087"/>
    </source>
</evidence>
<organism evidence="6 9">
    <name type="scientific">Aliirhizobium cellulosilyticum</name>
    <dbReference type="NCBI Taxonomy" id="393664"/>
    <lineage>
        <taxon>Bacteria</taxon>
        <taxon>Pseudomonadati</taxon>
        <taxon>Pseudomonadota</taxon>
        <taxon>Alphaproteobacteria</taxon>
        <taxon>Hyphomicrobiales</taxon>
        <taxon>Rhizobiaceae</taxon>
        <taxon>Aliirhizobium</taxon>
    </lineage>
</organism>
<dbReference type="InterPro" id="IPR014308">
    <property type="entry name" value="Xanthine_DH_XdhC"/>
</dbReference>
<feature type="domain" description="XdhC Rossmann" evidence="3">
    <location>
        <begin position="130"/>
        <end position="278"/>
    </location>
</feature>
<keyword evidence="8" id="KW-1185">Reference proteome</keyword>
<dbReference type="Proteomes" id="UP000524535">
    <property type="component" value="Unassembled WGS sequence"/>
</dbReference>
<gene>
    <name evidence="5" type="ORF">GGE31_001009</name>
    <name evidence="4" type="ORF">GGE33_000776</name>
    <name evidence="6" type="ORF">GGE35_001008</name>
</gene>
<dbReference type="AlphaFoldDB" id="A0A7W6UVZ5"/>
<evidence type="ECO:0000313" key="6">
    <source>
        <dbReference type="EMBL" id="MBB4445226.1"/>
    </source>
</evidence>
<dbReference type="PANTHER" id="PTHR30388:SF6">
    <property type="entry name" value="XANTHINE DEHYDROGENASE SUBUNIT A-RELATED"/>
    <property type="match status" value="1"/>
</dbReference>
<evidence type="ECO:0000259" key="2">
    <source>
        <dbReference type="Pfam" id="PF02625"/>
    </source>
</evidence>
<dbReference type="Proteomes" id="UP000520770">
    <property type="component" value="Unassembled WGS sequence"/>
</dbReference>
<dbReference type="InterPro" id="IPR052698">
    <property type="entry name" value="MoCofactor_Util/Proc"/>
</dbReference>
<dbReference type="Proteomes" id="UP000576087">
    <property type="component" value="Unassembled WGS sequence"/>
</dbReference>
<feature type="domain" description="XdhC- CoxI" evidence="2">
    <location>
        <begin position="29"/>
        <end position="85"/>
    </location>
</feature>
<sequence>MHDAVSRDDAMFSFMSEHSLSSFFARNGSVLVDVVETRGSTPREAGTYMLVADFEIWGTIGGGQFEYMAIDNARAILRGGGETIMDIPLGPEIGQCCGGRTKLRFSLVTPAIAEALEHRLLRERDERTAVYLFGAGHVGLALATALMPLPFAVTVVETRRQALEGLSSGVTARLTAMPEAFVDDIPAGGAAVILTHDHALDFLIAERALARQDLNYVGMIGSATKRATFSHWLQRQQGEETRKQETAAMMSRLVLPIGGSAIRDKRPQVIAALVAAELLQHLPLSAPATLSERQIAAD</sequence>
<evidence type="ECO:0000313" key="8">
    <source>
        <dbReference type="Proteomes" id="UP000524535"/>
    </source>
</evidence>
<dbReference type="PANTHER" id="PTHR30388">
    <property type="entry name" value="ALDEHYDE OXIDOREDUCTASE MOLYBDENUM COFACTOR ASSEMBLY PROTEIN"/>
    <property type="match status" value="1"/>
</dbReference>
<name>A0A7W6UVZ5_9HYPH</name>
<evidence type="ECO:0000313" key="7">
    <source>
        <dbReference type="Proteomes" id="UP000520770"/>
    </source>
</evidence>
<evidence type="ECO:0000256" key="1">
    <source>
        <dbReference type="SAM" id="Phobius"/>
    </source>
</evidence>
<dbReference type="EMBL" id="JACIGY010000001">
    <property type="protein sequence ID" value="MBB4410538.1"/>
    <property type="molecule type" value="Genomic_DNA"/>
</dbReference>
<accession>A0A7W6UVZ5</accession>
<dbReference type="EMBL" id="JACIHM010000001">
    <property type="protein sequence ID" value="MBB4445226.1"/>
    <property type="molecule type" value="Genomic_DNA"/>
</dbReference>
<evidence type="ECO:0000313" key="5">
    <source>
        <dbReference type="EMBL" id="MBB4410538.1"/>
    </source>
</evidence>
<dbReference type="Pfam" id="PF13478">
    <property type="entry name" value="XdhC_C"/>
    <property type="match status" value="1"/>
</dbReference>
<dbReference type="Pfam" id="PF02625">
    <property type="entry name" value="XdhC_CoxI"/>
    <property type="match status" value="1"/>
</dbReference>
<evidence type="ECO:0000259" key="3">
    <source>
        <dbReference type="Pfam" id="PF13478"/>
    </source>
</evidence>